<dbReference type="EMBL" id="CP095075">
    <property type="protein sequence ID" value="UOR13601.1"/>
    <property type="molecule type" value="Genomic_DNA"/>
</dbReference>
<keyword evidence="2" id="KW-0472">Membrane</keyword>
<keyword evidence="2" id="KW-1133">Transmembrane helix</keyword>
<dbReference type="Proteomes" id="UP000830326">
    <property type="component" value="Chromosome"/>
</dbReference>
<name>A0ABY4HFC2_9BACI</name>
<organism evidence="3 4">
    <name type="scientific">Halobacillus amylolyticus</name>
    <dbReference type="NCBI Taxonomy" id="2932259"/>
    <lineage>
        <taxon>Bacteria</taxon>
        <taxon>Bacillati</taxon>
        <taxon>Bacillota</taxon>
        <taxon>Bacilli</taxon>
        <taxon>Bacillales</taxon>
        <taxon>Bacillaceae</taxon>
        <taxon>Halobacillus</taxon>
    </lineage>
</organism>
<evidence type="ECO:0000256" key="2">
    <source>
        <dbReference type="SAM" id="Phobius"/>
    </source>
</evidence>
<protein>
    <submittedName>
        <fullName evidence="3">Uncharacterized protein</fullName>
    </submittedName>
</protein>
<accession>A0ABY4HFC2</accession>
<reference evidence="3" key="1">
    <citation type="submission" date="2022-04" db="EMBL/GenBank/DDBJ databases">
        <title>Halobacillus sp. isolated from saltern.</title>
        <authorList>
            <person name="Won M."/>
            <person name="Lee C.-M."/>
            <person name="Woen H.-Y."/>
            <person name="Kwon S.-W."/>
        </authorList>
    </citation>
    <scope>NUCLEOTIDE SEQUENCE</scope>
    <source>
        <strain evidence="3">SSHM10-5</strain>
    </source>
</reference>
<keyword evidence="4" id="KW-1185">Reference proteome</keyword>
<feature type="transmembrane region" description="Helical" evidence="2">
    <location>
        <begin position="6"/>
        <end position="24"/>
    </location>
</feature>
<feature type="compositionally biased region" description="Polar residues" evidence="1">
    <location>
        <begin position="58"/>
        <end position="80"/>
    </location>
</feature>
<sequence>MDIVTVNAILGILASILSICAILFSKKVSSKNKEIERYLKQELNITFDSSKKELFSSKKATSGDNGTSIIGDKNNTNGGK</sequence>
<dbReference type="RefSeq" id="WP_245035260.1">
    <property type="nucleotide sequence ID" value="NZ_CP095075.1"/>
</dbReference>
<gene>
    <name evidence="3" type="ORF">MUO15_09190</name>
</gene>
<proteinExistence type="predicted"/>
<evidence type="ECO:0000313" key="4">
    <source>
        <dbReference type="Proteomes" id="UP000830326"/>
    </source>
</evidence>
<feature type="region of interest" description="Disordered" evidence="1">
    <location>
        <begin position="56"/>
        <end position="80"/>
    </location>
</feature>
<keyword evidence="2" id="KW-0812">Transmembrane</keyword>
<evidence type="ECO:0000256" key="1">
    <source>
        <dbReference type="SAM" id="MobiDB-lite"/>
    </source>
</evidence>
<evidence type="ECO:0000313" key="3">
    <source>
        <dbReference type="EMBL" id="UOR13601.1"/>
    </source>
</evidence>